<reference evidence="8" key="1">
    <citation type="submission" date="2021-01" db="UniProtKB">
        <authorList>
            <consortium name="EnsemblMetazoa"/>
        </authorList>
    </citation>
    <scope>IDENTIFICATION</scope>
</reference>
<dbReference type="Pfam" id="PF01327">
    <property type="entry name" value="Pep_deformylase"/>
    <property type="match status" value="1"/>
</dbReference>
<dbReference type="InterPro" id="IPR023635">
    <property type="entry name" value="Peptide_deformylase"/>
</dbReference>
<dbReference type="SUPFAM" id="SSF56420">
    <property type="entry name" value="Peptide deformylase"/>
    <property type="match status" value="1"/>
</dbReference>
<organism evidence="8 9">
    <name type="scientific">Varroa destructor</name>
    <name type="common">Honeybee mite</name>
    <dbReference type="NCBI Taxonomy" id="109461"/>
    <lineage>
        <taxon>Eukaryota</taxon>
        <taxon>Metazoa</taxon>
        <taxon>Ecdysozoa</taxon>
        <taxon>Arthropoda</taxon>
        <taxon>Chelicerata</taxon>
        <taxon>Arachnida</taxon>
        <taxon>Acari</taxon>
        <taxon>Parasitiformes</taxon>
        <taxon>Mesostigmata</taxon>
        <taxon>Gamasina</taxon>
        <taxon>Dermanyssoidea</taxon>
        <taxon>Varroidae</taxon>
        <taxon>Varroa</taxon>
    </lineage>
</organism>
<dbReference type="GO" id="GO:0042586">
    <property type="term" value="F:peptide deformylase activity"/>
    <property type="evidence" value="ECO:0007669"/>
    <property type="project" value="UniProtKB-EC"/>
</dbReference>
<dbReference type="InterPro" id="IPR036821">
    <property type="entry name" value="Peptide_deformylase_sf"/>
</dbReference>
<dbReference type="GO" id="GO:0046872">
    <property type="term" value="F:metal ion binding"/>
    <property type="evidence" value="ECO:0007669"/>
    <property type="project" value="UniProtKB-KW"/>
</dbReference>
<dbReference type="KEGG" id="vde:111250758"/>
<dbReference type="FunFam" id="3.90.45.10:FF:000003">
    <property type="entry name" value="Peptide deformylase"/>
    <property type="match status" value="1"/>
</dbReference>
<evidence type="ECO:0000256" key="3">
    <source>
        <dbReference type="ARBA" id="ARBA00022801"/>
    </source>
</evidence>
<evidence type="ECO:0000256" key="5">
    <source>
        <dbReference type="ARBA" id="ARBA00037114"/>
    </source>
</evidence>
<dbReference type="NCBIfam" id="NF001159">
    <property type="entry name" value="PRK00150.1-3"/>
    <property type="match status" value="1"/>
</dbReference>
<protein>
    <recommendedName>
        <fullName evidence="7">Peptide deformylase</fullName>
        <ecNumber evidence="7">3.5.1.88</ecNumber>
    </recommendedName>
</protein>
<dbReference type="RefSeq" id="XP_022662188.1">
    <property type="nucleotide sequence ID" value="XM_022806453.1"/>
</dbReference>
<name>A0A7M7K6E3_VARDE</name>
<dbReference type="GO" id="GO:0006412">
    <property type="term" value="P:translation"/>
    <property type="evidence" value="ECO:0007669"/>
    <property type="project" value="UniProtKB-KW"/>
</dbReference>
<dbReference type="InParanoid" id="A0A7M7K6E3"/>
<dbReference type="Proteomes" id="UP000594260">
    <property type="component" value="Unplaced"/>
</dbReference>
<dbReference type="NCBIfam" id="TIGR00079">
    <property type="entry name" value="pept_deformyl"/>
    <property type="match status" value="1"/>
</dbReference>
<comment type="similarity">
    <text evidence="1 7">Belongs to the polypeptide deformylase family.</text>
</comment>
<proteinExistence type="inferred from homology"/>
<keyword evidence="3 7" id="KW-0378">Hydrolase</keyword>
<evidence type="ECO:0000256" key="1">
    <source>
        <dbReference type="ARBA" id="ARBA00010759"/>
    </source>
</evidence>
<comment type="catalytic activity">
    <reaction evidence="6 7">
        <text>N-terminal N-formyl-L-methionyl-[peptide] + H2O = N-terminal L-methionyl-[peptide] + formate</text>
        <dbReference type="Rhea" id="RHEA:24420"/>
        <dbReference type="Rhea" id="RHEA-COMP:10639"/>
        <dbReference type="Rhea" id="RHEA-COMP:10640"/>
        <dbReference type="ChEBI" id="CHEBI:15377"/>
        <dbReference type="ChEBI" id="CHEBI:15740"/>
        <dbReference type="ChEBI" id="CHEBI:49298"/>
        <dbReference type="ChEBI" id="CHEBI:64731"/>
        <dbReference type="EC" id="3.5.1.88"/>
    </reaction>
</comment>
<evidence type="ECO:0000256" key="7">
    <source>
        <dbReference type="RuleBase" id="RU362111"/>
    </source>
</evidence>
<dbReference type="AlphaFoldDB" id="A0A7M7K6E3"/>
<accession>A0A7M7K6E3</accession>
<dbReference type="EC" id="3.5.1.88" evidence="7"/>
<evidence type="ECO:0000256" key="4">
    <source>
        <dbReference type="ARBA" id="ARBA00022917"/>
    </source>
</evidence>
<dbReference type="HAMAP" id="MF_00163">
    <property type="entry name" value="Pep_deformylase"/>
    <property type="match status" value="1"/>
</dbReference>
<evidence type="ECO:0000313" key="8">
    <source>
        <dbReference type="EnsemblMetazoa" id="XP_022662188"/>
    </source>
</evidence>
<dbReference type="FunCoup" id="A0A7M7K6E3">
    <property type="interactions" value="506"/>
</dbReference>
<sequence>MAALRKGGSLLGYWKTKLKETYFGINTPKPPFDFAVQVGDPVLRQKADEVKAEDIKSPEIQELISKLVSIMQRNRAYGMAAPQIGVPLQVFVTELRPKEVAAFTDEDRDSQSIFAWSRKVFINPKMTIEDSKKLIFKEACLSIHGYAAHVPRAVKVKVKGLDHNGNPHEWTVSHFGARVVQHEMDHLNGRLFTDIMDPHTFHFMLWKLVQKVPQARKSFGGL</sequence>
<dbReference type="PANTHER" id="PTHR10458:SF2">
    <property type="entry name" value="PEPTIDE DEFORMYLASE, MITOCHONDRIAL"/>
    <property type="match status" value="1"/>
</dbReference>
<dbReference type="Gene3D" id="3.90.45.10">
    <property type="entry name" value="Peptide deformylase"/>
    <property type="match status" value="1"/>
</dbReference>
<dbReference type="PRINTS" id="PR01576">
    <property type="entry name" value="PDEFORMYLASE"/>
</dbReference>
<dbReference type="CDD" id="cd00487">
    <property type="entry name" value="Pep_deformylase"/>
    <property type="match status" value="1"/>
</dbReference>
<keyword evidence="9" id="KW-1185">Reference proteome</keyword>
<dbReference type="GO" id="GO:0005739">
    <property type="term" value="C:mitochondrion"/>
    <property type="evidence" value="ECO:0007669"/>
    <property type="project" value="UniProtKB-ARBA"/>
</dbReference>
<dbReference type="EnsemblMetazoa" id="XM_022806453">
    <property type="protein sequence ID" value="XP_022662188"/>
    <property type="gene ID" value="LOC111250758"/>
</dbReference>
<keyword evidence="2 7" id="KW-0479">Metal-binding</keyword>
<keyword evidence="4 7" id="KW-0648">Protein biosynthesis</keyword>
<dbReference type="PANTHER" id="PTHR10458">
    <property type="entry name" value="PEPTIDE DEFORMYLASE"/>
    <property type="match status" value="1"/>
</dbReference>
<evidence type="ECO:0000256" key="2">
    <source>
        <dbReference type="ARBA" id="ARBA00022723"/>
    </source>
</evidence>
<dbReference type="OrthoDB" id="276063at2759"/>
<dbReference type="GeneID" id="111250758"/>
<evidence type="ECO:0000256" key="6">
    <source>
        <dbReference type="ARBA" id="ARBA00048875"/>
    </source>
</evidence>
<comment type="function">
    <text evidence="5 7">Removes the formyl group from the N-terminal Met of newly synthesized proteins.</text>
</comment>
<evidence type="ECO:0000313" key="9">
    <source>
        <dbReference type="Proteomes" id="UP000594260"/>
    </source>
</evidence>
<dbReference type="PIRSF" id="PIRSF004749">
    <property type="entry name" value="Pep_def"/>
    <property type="match status" value="1"/>
</dbReference>
<dbReference type="OMA" id="ILYPMRI"/>